<dbReference type="SUPFAM" id="SSF54695">
    <property type="entry name" value="POZ domain"/>
    <property type="match status" value="1"/>
</dbReference>
<feature type="compositionally biased region" description="Low complexity" evidence="12">
    <location>
        <begin position="838"/>
        <end position="849"/>
    </location>
</feature>
<dbReference type="InterPro" id="IPR027359">
    <property type="entry name" value="Volt_channel_dom_sf"/>
</dbReference>
<feature type="transmembrane region" description="Helical" evidence="13">
    <location>
        <begin position="180"/>
        <end position="204"/>
    </location>
</feature>
<evidence type="ECO:0000256" key="5">
    <source>
        <dbReference type="ARBA" id="ARBA00022826"/>
    </source>
</evidence>
<dbReference type="PRINTS" id="PR01497">
    <property type="entry name" value="SHALCHANNEL"/>
</dbReference>
<dbReference type="InterPro" id="IPR005821">
    <property type="entry name" value="Ion_trans_dom"/>
</dbReference>
<dbReference type="Pfam" id="PF02214">
    <property type="entry name" value="BTB_2"/>
    <property type="match status" value="1"/>
</dbReference>
<evidence type="ECO:0000256" key="12">
    <source>
        <dbReference type="SAM" id="MobiDB-lite"/>
    </source>
</evidence>
<dbReference type="STRING" id="520822.A0A195BA78"/>
<dbReference type="InterPro" id="IPR000210">
    <property type="entry name" value="BTB/POZ_dom"/>
</dbReference>
<evidence type="ECO:0000256" key="3">
    <source>
        <dbReference type="ARBA" id="ARBA00022538"/>
    </source>
</evidence>
<dbReference type="CDD" id="cd18420">
    <property type="entry name" value="BTB_POZ_Shal-like"/>
    <property type="match status" value="1"/>
</dbReference>
<dbReference type="Proteomes" id="UP000078540">
    <property type="component" value="Unassembled WGS sequence"/>
</dbReference>
<feature type="compositionally biased region" description="Polar residues" evidence="12">
    <location>
        <begin position="881"/>
        <end position="894"/>
    </location>
</feature>
<evidence type="ECO:0000256" key="2">
    <source>
        <dbReference type="ARBA" id="ARBA00022448"/>
    </source>
</evidence>
<dbReference type="FunFam" id="1.10.287.70:FF:000073">
    <property type="entry name" value="Potassium voltage-gated channel subfamily D member 2"/>
    <property type="match status" value="1"/>
</dbReference>
<evidence type="ECO:0000256" key="1">
    <source>
        <dbReference type="ARBA" id="ARBA00004141"/>
    </source>
</evidence>
<dbReference type="PRINTS" id="PR01491">
    <property type="entry name" value="KVCHANNEL"/>
</dbReference>
<dbReference type="FunFam" id="3.30.710.10:FF:000004">
    <property type="entry name" value="Potassium voltage-gated channel subfamily D member 3"/>
    <property type="match status" value="1"/>
</dbReference>
<feature type="transmembrane region" description="Helical" evidence="13">
    <location>
        <begin position="224"/>
        <end position="245"/>
    </location>
</feature>
<feature type="region of interest" description="Disordered" evidence="12">
    <location>
        <begin position="780"/>
        <end position="804"/>
    </location>
</feature>
<dbReference type="SMART" id="SM00225">
    <property type="entry name" value="BTB"/>
    <property type="match status" value="1"/>
</dbReference>
<dbReference type="InterPro" id="IPR003131">
    <property type="entry name" value="T1-type_BTB"/>
</dbReference>
<dbReference type="SUPFAM" id="SSF81324">
    <property type="entry name" value="Voltage-gated potassium channels"/>
    <property type="match status" value="2"/>
</dbReference>
<accession>A0A195BA78</accession>
<keyword evidence="11" id="KW-0407">Ion channel</keyword>
<dbReference type="InterPro" id="IPR024587">
    <property type="entry name" value="K_chnl_volt-dep_Kv4_C"/>
</dbReference>
<feature type="region of interest" description="Disordered" evidence="12">
    <location>
        <begin position="830"/>
        <end position="894"/>
    </location>
</feature>
<feature type="domain" description="BTB" evidence="14">
    <location>
        <begin position="41"/>
        <end position="140"/>
    </location>
</feature>
<dbReference type="Pfam" id="PF11601">
    <property type="entry name" value="Shal-type"/>
    <property type="match status" value="1"/>
</dbReference>
<evidence type="ECO:0000259" key="14">
    <source>
        <dbReference type="SMART" id="SM00225"/>
    </source>
</evidence>
<dbReference type="Gene3D" id="1.20.120.350">
    <property type="entry name" value="Voltage-gated potassium channels. Chain C"/>
    <property type="match status" value="1"/>
</dbReference>
<keyword evidence="5" id="KW-0631">Potassium channel</keyword>
<evidence type="ECO:0000256" key="6">
    <source>
        <dbReference type="ARBA" id="ARBA00022882"/>
    </source>
</evidence>
<dbReference type="GO" id="GO:0005250">
    <property type="term" value="F:A-type (transient outward) potassium channel activity"/>
    <property type="evidence" value="ECO:0007669"/>
    <property type="project" value="TreeGrafter"/>
</dbReference>
<feature type="compositionally biased region" description="Low complexity" evidence="12">
    <location>
        <begin position="858"/>
        <end position="872"/>
    </location>
</feature>
<dbReference type="GO" id="GO:0051260">
    <property type="term" value="P:protein homooligomerization"/>
    <property type="evidence" value="ECO:0007669"/>
    <property type="project" value="InterPro"/>
</dbReference>
<dbReference type="InterPro" id="IPR011333">
    <property type="entry name" value="SKP1/BTB/POZ_sf"/>
</dbReference>
<evidence type="ECO:0000256" key="8">
    <source>
        <dbReference type="ARBA" id="ARBA00022989"/>
    </source>
</evidence>
<feature type="transmembrane region" description="Helical" evidence="13">
    <location>
        <begin position="257"/>
        <end position="279"/>
    </location>
</feature>
<dbReference type="InterPro" id="IPR003968">
    <property type="entry name" value="K_chnl_volt-dep_Kv"/>
</dbReference>
<feature type="transmembrane region" description="Helical" evidence="13">
    <location>
        <begin position="324"/>
        <end position="345"/>
    </location>
</feature>
<evidence type="ECO:0000256" key="9">
    <source>
        <dbReference type="ARBA" id="ARBA00023065"/>
    </source>
</evidence>
<keyword evidence="16" id="KW-1185">Reference proteome</keyword>
<dbReference type="PANTHER" id="PTHR11537:SF105">
    <property type="entry name" value="POTASSIUM VOLTAGE-GATED CHANNEL PROTEIN SHAL"/>
    <property type="match status" value="1"/>
</dbReference>
<sequence>MASVAAWLPFARAAAIGWVPIATHPLPPPPIPKDRRKADDEKLLINVSGRRFETWRNTLEKYPDTLLGSNEREFFYDEESKEYFFDRDPDIFRHILNYYRTGKLHYPKHECLTSYDEELAFFGILPDVIGDCCYEDYRDRKRENAERLMDDKLSENGDQNLQQLLDIRQKMWRAFQNPHISTAALVFYYVTGFFIAVSVLANVVETVPCGNRPGRAGTLSCGERYKIVFFCLDTACVMIFTAEYLLRLFAAPSRCKFARSVMSIIDVVAILPYYIGLGITDNDDVSGAFVTLRVFRVFRIFKFSRHSQGLRILGYTLKSCASELGFLVFSLAMAIIIFATVMFYAEKNVDGTNFTSIPSAFWYTIVTMTTLGLYYSCQYPKSKYPSFVLLPNFSYTLSGYGDMVPKTIAGKIVGGVCSLSGVLVIALPVPVIVSNFSRIYHQNQRADKRKAQREAEQQTFHSIVCSLYRVTALLCRITLLKKECFLLKRAEMMPTCDMEEVVVPSRVAVDDTLARFASSFPEVGRFILTHVDVNIPRIHAMTLAWHSTINSSRVSTIRKEYNAISNDRELSPAAYPPKLIRRMPRNNAGHGREVGKSKAFGVFSFFSLFKESLPLVMYYARPTFSGFSEKGKSGLQNCVFFCKRLKDKAKRENSFEISSGEREISDKWQISVARLPFHHHLLSNTLSQSGLRQSFRPLRGRSTILRKARLARIRIAKASSGAAFVSKKKAAEARLAAQESGLQLEEFYKEEDIFELQHHHLLRCLEKTTDREFVEMEVPYNGAPKRPGSPSPLTSPAHSTASRGGLLQSCCGRCYPQRYQVRGRRILTSNTSINETAPSSSSHSHQSQPGRSHYQSAPVDPVTVPNVVFNVPGDADRQRRQGASSSSPYNETRV</sequence>
<keyword evidence="4 13" id="KW-0812">Transmembrane</keyword>
<dbReference type="GO" id="GO:0008076">
    <property type="term" value="C:voltage-gated potassium channel complex"/>
    <property type="evidence" value="ECO:0007669"/>
    <property type="project" value="InterPro"/>
</dbReference>
<evidence type="ECO:0000256" key="13">
    <source>
        <dbReference type="SAM" id="Phobius"/>
    </source>
</evidence>
<comment type="subcellular location">
    <subcellularLocation>
        <location evidence="1">Membrane</location>
        <topology evidence="1">Multi-pass membrane protein</topology>
    </subcellularLocation>
</comment>
<protein>
    <submittedName>
        <fullName evidence="15">Potassium voltage-gated channel protein Shal</fullName>
    </submittedName>
</protein>
<reference evidence="15 16" key="1">
    <citation type="submission" date="2015-09" db="EMBL/GenBank/DDBJ databases">
        <title>Atta colombica WGS genome.</title>
        <authorList>
            <person name="Nygaard S."/>
            <person name="Hu H."/>
            <person name="Boomsma J."/>
            <person name="Zhang G."/>
        </authorList>
    </citation>
    <scope>NUCLEOTIDE SEQUENCE [LARGE SCALE GENOMIC DNA]</scope>
    <source>
        <strain evidence="15">Treedump-2</strain>
        <tissue evidence="15">Whole body</tissue>
    </source>
</reference>
<proteinExistence type="predicted"/>
<evidence type="ECO:0000256" key="11">
    <source>
        <dbReference type="ARBA" id="ARBA00023303"/>
    </source>
</evidence>
<dbReference type="EMBL" id="KQ976542">
    <property type="protein sequence ID" value="KYM81130.1"/>
    <property type="molecule type" value="Genomic_DNA"/>
</dbReference>
<dbReference type="PANTHER" id="PTHR11537">
    <property type="entry name" value="VOLTAGE-GATED POTASSIUM CHANNEL"/>
    <property type="match status" value="1"/>
</dbReference>
<dbReference type="Pfam" id="PF00520">
    <property type="entry name" value="Ion_trans"/>
    <property type="match status" value="2"/>
</dbReference>
<feature type="compositionally biased region" description="Polar residues" evidence="12">
    <location>
        <begin position="791"/>
        <end position="802"/>
    </location>
</feature>
<dbReference type="Pfam" id="PF11879">
    <property type="entry name" value="DUF3399"/>
    <property type="match status" value="1"/>
</dbReference>
<keyword evidence="10 13" id="KW-0472">Membrane</keyword>
<dbReference type="FunFam" id="1.20.120.350:FF:000016">
    <property type="entry name" value="Potassium voltage-gated channel subfamily D member 3"/>
    <property type="match status" value="1"/>
</dbReference>
<evidence type="ECO:0000256" key="10">
    <source>
        <dbReference type="ARBA" id="ARBA00023136"/>
    </source>
</evidence>
<dbReference type="Gene3D" id="1.10.287.70">
    <property type="match status" value="2"/>
</dbReference>
<keyword evidence="7" id="KW-0630">Potassium</keyword>
<dbReference type="PRINTS" id="PR00169">
    <property type="entry name" value="KCHANNEL"/>
</dbReference>
<keyword evidence="2" id="KW-0813">Transport</keyword>
<dbReference type="InterPro" id="IPR021645">
    <property type="entry name" value="Shal-type_N"/>
</dbReference>
<gene>
    <name evidence="15" type="ORF">ALC53_08473</name>
</gene>
<feature type="transmembrane region" description="Helical" evidence="13">
    <location>
        <begin position="412"/>
        <end position="433"/>
    </location>
</feature>
<dbReference type="AlphaFoldDB" id="A0A195BA78"/>
<keyword evidence="3" id="KW-0633">Potassium transport</keyword>
<evidence type="ECO:0000313" key="15">
    <source>
        <dbReference type="EMBL" id="KYM81130.1"/>
    </source>
</evidence>
<organism evidence="15 16">
    <name type="scientific">Atta colombica</name>
    <dbReference type="NCBI Taxonomy" id="520822"/>
    <lineage>
        <taxon>Eukaryota</taxon>
        <taxon>Metazoa</taxon>
        <taxon>Ecdysozoa</taxon>
        <taxon>Arthropoda</taxon>
        <taxon>Hexapoda</taxon>
        <taxon>Insecta</taxon>
        <taxon>Pterygota</taxon>
        <taxon>Neoptera</taxon>
        <taxon>Endopterygota</taxon>
        <taxon>Hymenoptera</taxon>
        <taxon>Apocrita</taxon>
        <taxon>Aculeata</taxon>
        <taxon>Formicoidea</taxon>
        <taxon>Formicidae</taxon>
        <taxon>Myrmicinae</taxon>
        <taxon>Atta</taxon>
    </lineage>
</organism>
<name>A0A195BA78_9HYME</name>
<keyword evidence="8 13" id="KW-1133">Transmembrane helix</keyword>
<dbReference type="InterPro" id="IPR028325">
    <property type="entry name" value="VG_K_chnl"/>
</dbReference>
<evidence type="ECO:0000256" key="7">
    <source>
        <dbReference type="ARBA" id="ARBA00022958"/>
    </source>
</evidence>
<keyword evidence="6" id="KW-0851">Voltage-gated channel</keyword>
<evidence type="ECO:0000256" key="4">
    <source>
        <dbReference type="ARBA" id="ARBA00022692"/>
    </source>
</evidence>
<feature type="transmembrane region" description="Helical" evidence="13">
    <location>
        <begin position="360"/>
        <end position="377"/>
    </location>
</feature>
<dbReference type="GO" id="GO:0001508">
    <property type="term" value="P:action potential"/>
    <property type="evidence" value="ECO:0007669"/>
    <property type="project" value="TreeGrafter"/>
</dbReference>
<keyword evidence="9" id="KW-0406">Ion transport</keyword>
<evidence type="ECO:0000313" key="16">
    <source>
        <dbReference type="Proteomes" id="UP000078540"/>
    </source>
</evidence>
<dbReference type="InterPro" id="IPR003975">
    <property type="entry name" value="K_chnl_volt-dep_Kv4"/>
</dbReference>
<dbReference type="Gene3D" id="3.30.710.10">
    <property type="entry name" value="Potassium Channel Kv1.1, Chain A"/>
    <property type="match status" value="1"/>
</dbReference>